<comment type="similarity">
    <text evidence="1">Belongs to the HAD-like hydrolase superfamily.</text>
</comment>
<name>A0A0P6YLH3_9CHLR</name>
<dbReference type="SUPFAM" id="SSF56784">
    <property type="entry name" value="HAD-like"/>
    <property type="match status" value="1"/>
</dbReference>
<evidence type="ECO:0008006" key="7">
    <source>
        <dbReference type="Google" id="ProtNLM"/>
    </source>
</evidence>
<dbReference type="GO" id="GO:0005737">
    <property type="term" value="C:cytoplasm"/>
    <property type="evidence" value="ECO:0007669"/>
    <property type="project" value="TreeGrafter"/>
</dbReference>
<evidence type="ECO:0000256" key="4">
    <source>
        <dbReference type="PIRSR" id="PIRSR000915-3"/>
    </source>
</evidence>
<dbReference type="InterPro" id="IPR023214">
    <property type="entry name" value="HAD_sf"/>
</dbReference>
<feature type="binding site" evidence="4">
    <location>
        <position position="17"/>
    </location>
    <ligand>
        <name>Mg(2+)</name>
        <dbReference type="ChEBI" id="CHEBI:18420"/>
    </ligand>
</feature>
<evidence type="ECO:0000313" key="6">
    <source>
        <dbReference type="Proteomes" id="UP000050501"/>
    </source>
</evidence>
<evidence type="ECO:0000313" key="5">
    <source>
        <dbReference type="EMBL" id="KPL83495.1"/>
    </source>
</evidence>
<dbReference type="GO" id="GO:0016791">
    <property type="term" value="F:phosphatase activity"/>
    <property type="evidence" value="ECO:0007669"/>
    <property type="project" value="TreeGrafter"/>
</dbReference>
<comment type="cofactor">
    <cofactor evidence="4">
        <name>Mg(2+)</name>
        <dbReference type="ChEBI" id="CHEBI:18420"/>
    </cofactor>
    <text evidence="4">Divalent metal ions. Mg(2+) is the most effective.</text>
</comment>
<feature type="binding site" evidence="4">
    <location>
        <position position="15"/>
    </location>
    <ligand>
        <name>Mg(2+)</name>
        <dbReference type="ChEBI" id="CHEBI:18420"/>
    </ligand>
</feature>
<keyword evidence="4" id="KW-0479">Metal-binding</keyword>
<dbReference type="NCBIfam" id="TIGR01460">
    <property type="entry name" value="HAD-SF-IIA"/>
    <property type="match status" value="1"/>
</dbReference>
<dbReference type="GO" id="GO:0046872">
    <property type="term" value="F:metal ion binding"/>
    <property type="evidence" value="ECO:0007669"/>
    <property type="project" value="UniProtKB-KW"/>
</dbReference>
<organism evidence="5 6">
    <name type="scientific">Levilinea saccharolytica</name>
    <dbReference type="NCBI Taxonomy" id="229921"/>
    <lineage>
        <taxon>Bacteria</taxon>
        <taxon>Bacillati</taxon>
        <taxon>Chloroflexota</taxon>
        <taxon>Anaerolineae</taxon>
        <taxon>Anaerolineales</taxon>
        <taxon>Anaerolineaceae</taxon>
        <taxon>Levilinea</taxon>
    </lineage>
</organism>
<feature type="binding site" evidence="4">
    <location>
        <position position="212"/>
    </location>
    <ligand>
        <name>Mg(2+)</name>
        <dbReference type="ChEBI" id="CHEBI:18420"/>
    </ligand>
</feature>
<comment type="caution">
    <text evidence="5">The sequence shown here is derived from an EMBL/GenBank/DDBJ whole genome shotgun (WGS) entry which is preliminary data.</text>
</comment>
<dbReference type="Proteomes" id="UP000050501">
    <property type="component" value="Unassembled WGS sequence"/>
</dbReference>
<dbReference type="RefSeq" id="WP_062418652.1">
    <property type="nucleotide sequence ID" value="NZ_DF967974.1"/>
</dbReference>
<dbReference type="Pfam" id="PF13242">
    <property type="entry name" value="Hydrolase_like"/>
    <property type="match status" value="1"/>
</dbReference>
<sequence>MLASLTPAVQAAILDMDGVLWKDKQPLINLKEAFERFDALGIRVVLATNNSSRTVKEYQEKIASMGAQVDEEQIVTSSMAAAHVLQQRFPQGGPVYIMGADSLHQALEQAGFYHAEDNVLAVISGLDRTFSFEKLARATRLIRQGAFFMGTNPDTTFPTPNGLGPGAGSILAAIQTASEQTAVIAGKPSPTLYQMAMQRLGVSPQQTVSIGDRMETDILGGIRAGCRTALVLSGVTSRQILQTYDYQPDLVAEDLIHLLSA</sequence>
<dbReference type="Gene3D" id="3.40.50.1000">
    <property type="entry name" value="HAD superfamily/HAD-like"/>
    <property type="match status" value="2"/>
</dbReference>
<evidence type="ECO:0000256" key="1">
    <source>
        <dbReference type="PIRNR" id="PIRNR000915"/>
    </source>
</evidence>
<keyword evidence="6" id="KW-1185">Reference proteome</keyword>
<dbReference type="InterPro" id="IPR036412">
    <property type="entry name" value="HAD-like_sf"/>
</dbReference>
<dbReference type="EMBL" id="LGCM01000031">
    <property type="protein sequence ID" value="KPL83495.1"/>
    <property type="molecule type" value="Genomic_DNA"/>
</dbReference>
<evidence type="ECO:0000256" key="2">
    <source>
        <dbReference type="PIRSR" id="PIRSR000915-1"/>
    </source>
</evidence>
<dbReference type="PANTHER" id="PTHR19288">
    <property type="entry name" value="4-NITROPHENYLPHOSPHATASE-RELATED"/>
    <property type="match status" value="1"/>
</dbReference>
<dbReference type="InterPro" id="IPR006357">
    <property type="entry name" value="HAD-SF_hydro_IIA"/>
</dbReference>
<feature type="active site" description="Nucleophile" evidence="2">
    <location>
        <position position="15"/>
    </location>
</feature>
<accession>A0A0P6YLH3</accession>
<feature type="binding site" evidence="3">
    <location>
        <position position="187"/>
    </location>
    <ligand>
        <name>substrate</name>
    </ligand>
</feature>
<dbReference type="AlphaFoldDB" id="A0A0P6YLH3"/>
<evidence type="ECO:0000256" key="3">
    <source>
        <dbReference type="PIRSR" id="PIRSR000915-2"/>
    </source>
</evidence>
<dbReference type="Pfam" id="PF13344">
    <property type="entry name" value="Hydrolase_6"/>
    <property type="match status" value="1"/>
</dbReference>
<dbReference type="STRING" id="229921.ADN01_08305"/>
<dbReference type="OrthoDB" id="9810449at2"/>
<dbReference type="PANTHER" id="PTHR19288:SF46">
    <property type="entry name" value="HALOACID DEHALOGENASE-LIKE HYDROLASE DOMAIN-CONTAINING PROTEIN 2"/>
    <property type="match status" value="1"/>
</dbReference>
<protein>
    <recommendedName>
        <fullName evidence="7">Haloacid dehalogenase</fullName>
    </recommendedName>
</protein>
<dbReference type="PIRSF" id="PIRSF000915">
    <property type="entry name" value="PGP-type_phosphatase"/>
    <property type="match status" value="1"/>
</dbReference>
<gene>
    <name evidence="5" type="ORF">ADN01_08305</name>
</gene>
<keyword evidence="4" id="KW-0460">Magnesium</keyword>
<proteinExistence type="inferred from homology"/>
<feature type="active site" description="Proton donor" evidence="2">
    <location>
        <position position="17"/>
    </location>
</feature>
<reference evidence="5 6" key="1">
    <citation type="submission" date="2015-07" db="EMBL/GenBank/DDBJ databases">
        <title>Genome sequence of Levilinea saccharolytica DSM 16555.</title>
        <authorList>
            <person name="Hemp J."/>
            <person name="Ward L.M."/>
            <person name="Pace L.A."/>
            <person name="Fischer W.W."/>
        </authorList>
    </citation>
    <scope>NUCLEOTIDE SEQUENCE [LARGE SCALE GENOMIC DNA]</scope>
    <source>
        <strain evidence="5 6">KIBI-1</strain>
    </source>
</reference>